<dbReference type="Gene3D" id="3.40.50.720">
    <property type="entry name" value="NAD(P)-binding Rossmann-like Domain"/>
    <property type="match status" value="1"/>
</dbReference>
<proteinExistence type="inferred from homology"/>
<organism evidence="3 4">
    <name type="scientific">Sphingomonas jeddahensis</name>
    <dbReference type="NCBI Taxonomy" id="1915074"/>
    <lineage>
        <taxon>Bacteria</taxon>
        <taxon>Pseudomonadati</taxon>
        <taxon>Pseudomonadota</taxon>
        <taxon>Alphaproteobacteria</taxon>
        <taxon>Sphingomonadales</taxon>
        <taxon>Sphingomonadaceae</taxon>
        <taxon>Sphingomonas</taxon>
    </lineage>
</organism>
<feature type="domain" description="Ketoreductase" evidence="2">
    <location>
        <begin position="11"/>
        <end position="200"/>
    </location>
</feature>
<gene>
    <name evidence="3" type="primary">gno_2</name>
    <name evidence="3" type="ORF">SPHI_19430</name>
</gene>
<reference evidence="3 4" key="1">
    <citation type="submission" date="2016-11" db="EMBL/GenBank/DDBJ databases">
        <title>Genome sequence of Sphingomonas jeddahensis G39.</title>
        <authorList>
            <person name="Poehlein A."/>
            <person name="Wuebbeler J.H."/>
            <person name="Steinbuechel A."/>
            <person name="Daniel R."/>
        </authorList>
    </citation>
    <scope>NUCLEOTIDE SEQUENCE [LARGE SCALE GENOMIC DNA]</scope>
    <source>
        <strain evidence="3 4">G39</strain>
    </source>
</reference>
<dbReference type="AlphaFoldDB" id="A0A1V2EV21"/>
<evidence type="ECO:0000313" key="3">
    <source>
        <dbReference type="EMBL" id="ONF96014.1"/>
    </source>
</evidence>
<dbReference type="EMBL" id="MPSB01000007">
    <property type="protein sequence ID" value="ONF96014.1"/>
    <property type="molecule type" value="Genomic_DNA"/>
</dbReference>
<evidence type="ECO:0000259" key="2">
    <source>
        <dbReference type="SMART" id="SM00822"/>
    </source>
</evidence>
<dbReference type="GO" id="GO:0008874">
    <property type="term" value="F:gluconate 5-dehydrogenase activity"/>
    <property type="evidence" value="ECO:0007669"/>
    <property type="project" value="UniProtKB-EC"/>
</dbReference>
<dbReference type="InterPro" id="IPR002347">
    <property type="entry name" value="SDR_fam"/>
</dbReference>
<sequence length="261" mass="27452">MPYSPFDLSGKVALITGGNGGIGIGMADALAQAGADVVIWGNNPAKNAAAEKRLSAHGTRVLVERVDVADEAAVDAAIDRAAETMGRLDFVAANAGMGEGAESFDTMSTDLWRRVLAVNLDGVFWTLRAAARHMVARAKQGDAGGSLLATSSTSAIHGAPKNQAYAATKGALLPMMRGIAVEYARHGIRANAILPGWIATDMTARAQGNDRFNDKVIATRVPMRRWGEPEDFGGIAVYLASDASRFHTGDNFTIDGGYTIF</sequence>
<dbReference type="InterPro" id="IPR036291">
    <property type="entry name" value="NAD(P)-bd_dom_sf"/>
</dbReference>
<dbReference type="EC" id="1.1.1.69" evidence="3"/>
<dbReference type="PRINTS" id="PR00081">
    <property type="entry name" value="GDHRDH"/>
</dbReference>
<dbReference type="RefSeq" id="WP_076744701.1">
    <property type="nucleotide sequence ID" value="NZ_MPSB01000007.1"/>
</dbReference>
<dbReference type="STRING" id="1915074.SPHI_19430"/>
<evidence type="ECO:0000256" key="1">
    <source>
        <dbReference type="ARBA" id="ARBA00006484"/>
    </source>
</evidence>
<dbReference type="InterPro" id="IPR020904">
    <property type="entry name" value="Sc_DH/Rdtase_CS"/>
</dbReference>
<comment type="similarity">
    <text evidence="1">Belongs to the short-chain dehydrogenases/reductases (SDR) family.</text>
</comment>
<evidence type="ECO:0000313" key="4">
    <source>
        <dbReference type="Proteomes" id="UP000188729"/>
    </source>
</evidence>
<dbReference type="OrthoDB" id="9796652at2"/>
<dbReference type="PANTHER" id="PTHR42760">
    <property type="entry name" value="SHORT-CHAIN DEHYDROGENASES/REDUCTASES FAMILY MEMBER"/>
    <property type="match status" value="1"/>
</dbReference>
<accession>A0A1V2EV21</accession>
<dbReference type="FunFam" id="3.40.50.720:FF:000084">
    <property type="entry name" value="Short-chain dehydrogenase reductase"/>
    <property type="match status" value="1"/>
</dbReference>
<name>A0A1V2EV21_9SPHN</name>
<protein>
    <submittedName>
        <fullName evidence="3">Gluconate 5-dehydrogenase</fullName>
        <ecNumber evidence="3">1.1.1.69</ecNumber>
    </submittedName>
</protein>
<dbReference type="SUPFAM" id="SSF51735">
    <property type="entry name" value="NAD(P)-binding Rossmann-fold domains"/>
    <property type="match status" value="1"/>
</dbReference>
<dbReference type="Proteomes" id="UP000188729">
    <property type="component" value="Unassembled WGS sequence"/>
</dbReference>
<keyword evidence="4" id="KW-1185">Reference proteome</keyword>
<dbReference type="PROSITE" id="PS00061">
    <property type="entry name" value="ADH_SHORT"/>
    <property type="match status" value="1"/>
</dbReference>
<dbReference type="InterPro" id="IPR057326">
    <property type="entry name" value="KR_dom"/>
</dbReference>
<dbReference type="Pfam" id="PF13561">
    <property type="entry name" value="adh_short_C2"/>
    <property type="match status" value="1"/>
</dbReference>
<keyword evidence="3" id="KW-0560">Oxidoreductase</keyword>
<dbReference type="SMART" id="SM00822">
    <property type="entry name" value="PKS_KR"/>
    <property type="match status" value="1"/>
</dbReference>
<comment type="caution">
    <text evidence="3">The sequence shown here is derived from an EMBL/GenBank/DDBJ whole genome shotgun (WGS) entry which is preliminary data.</text>
</comment>